<proteinExistence type="inferred from homology"/>
<evidence type="ECO:0000259" key="8">
    <source>
        <dbReference type="Pfam" id="PF00171"/>
    </source>
</evidence>
<reference evidence="10" key="1">
    <citation type="submission" date="2017-05" db="EMBL/GenBank/DDBJ databases">
        <title>Improved OligoMM genomes.</title>
        <authorList>
            <person name="Garzetti D."/>
        </authorList>
    </citation>
    <scope>NUCLEOTIDE SEQUENCE [LARGE SCALE GENOMIC DNA]</scope>
    <source>
        <strain evidence="10">YL45</strain>
    </source>
</reference>
<evidence type="ECO:0000256" key="1">
    <source>
        <dbReference type="ARBA" id="ARBA00009986"/>
    </source>
</evidence>
<feature type="domain" description="Aldehyde dehydrogenase" evidence="8">
    <location>
        <begin position="43"/>
        <end position="457"/>
    </location>
</feature>
<dbReference type="PROSITE" id="PS00687">
    <property type="entry name" value="ALDEHYDE_DEHYDR_GLU"/>
    <property type="match status" value="1"/>
</dbReference>
<evidence type="ECO:0000256" key="5">
    <source>
        <dbReference type="PIRSR" id="PIRSR036492-1"/>
    </source>
</evidence>
<dbReference type="AlphaFoldDB" id="A0A227KAZ3"/>
<evidence type="ECO:0000256" key="4">
    <source>
        <dbReference type="PIRNR" id="PIRNR036492"/>
    </source>
</evidence>
<dbReference type="RefSeq" id="WP_084081465.1">
    <property type="nucleotide sequence ID" value="NZ_CAJTBZ010000033.1"/>
</dbReference>
<evidence type="ECO:0000256" key="7">
    <source>
        <dbReference type="RuleBase" id="RU003345"/>
    </source>
</evidence>
<feature type="active site" evidence="5">
    <location>
        <position position="265"/>
    </location>
</feature>
<accession>A0A227KAZ3</accession>
<dbReference type="Gene3D" id="3.40.605.10">
    <property type="entry name" value="Aldehyde Dehydrogenase, Chain A, domain 1"/>
    <property type="match status" value="1"/>
</dbReference>
<dbReference type="InterPro" id="IPR016163">
    <property type="entry name" value="Ald_DH_C"/>
</dbReference>
<evidence type="ECO:0000256" key="3">
    <source>
        <dbReference type="ARBA" id="ARBA00023027"/>
    </source>
</evidence>
<dbReference type="InterPro" id="IPR029510">
    <property type="entry name" value="Ald_DH_CS_GLU"/>
</dbReference>
<gene>
    <name evidence="9" type="ORF">ADH67_12310</name>
</gene>
<comment type="similarity">
    <text evidence="1 4 7">Belongs to the aldehyde dehydrogenase family.</text>
</comment>
<organism evidence="9 10">
    <name type="scientific">Turicimonas muris</name>
    <dbReference type="NCBI Taxonomy" id="1796652"/>
    <lineage>
        <taxon>Bacteria</taxon>
        <taxon>Pseudomonadati</taxon>
        <taxon>Pseudomonadota</taxon>
        <taxon>Betaproteobacteria</taxon>
        <taxon>Burkholderiales</taxon>
        <taxon>Sutterellaceae</taxon>
        <taxon>Turicimonas</taxon>
    </lineage>
</organism>
<dbReference type="GO" id="GO:0005737">
    <property type="term" value="C:cytoplasm"/>
    <property type="evidence" value="ECO:0007669"/>
    <property type="project" value="TreeGrafter"/>
</dbReference>
<dbReference type="GO" id="GO:0004029">
    <property type="term" value="F:aldehyde dehydrogenase (NAD+) activity"/>
    <property type="evidence" value="ECO:0007669"/>
    <property type="project" value="TreeGrafter"/>
</dbReference>
<comment type="caution">
    <text evidence="9">The sequence shown here is derived from an EMBL/GenBank/DDBJ whole genome shotgun (WGS) entry which is preliminary data.</text>
</comment>
<dbReference type="PIRSF" id="PIRSF036492">
    <property type="entry name" value="ALDH"/>
    <property type="match status" value="1"/>
</dbReference>
<keyword evidence="3" id="KW-0520">NAD</keyword>
<dbReference type="InterPro" id="IPR016161">
    <property type="entry name" value="Ald_DH/histidinol_DH"/>
</dbReference>
<dbReference type="PANTHER" id="PTHR43570:SF20">
    <property type="entry name" value="ALDEHYDE DEHYDROGENASE ALDX-RELATED"/>
    <property type="match status" value="1"/>
</dbReference>
<evidence type="ECO:0000256" key="6">
    <source>
        <dbReference type="PROSITE-ProRule" id="PRU10007"/>
    </source>
</evidence>
<keyword evidence="10" id="KW-1185">Reference proteome</keyword>
<sequence length="503" mass="56285">MQPQTDTSVQIPLIIDLEEAAATMNEVFMSMKHSVLLKPNPAWKDRFVRLDRLENMILENKERIETAIYTDFGCRDAFVTDMLDIFPTLSQIRYLKKNAEKWMKPRSFVPDPYLLPGSEEVIFHPKGVVGIIAPWNYPLFLSIGSVAQAFAAGNLCMLKLSETTPVFSSLIEELVQKYFMPNELYVVLGESDISSRFAELPFDHLLFIGSTQVGRKVAQAAAKNLTPVTLELGGKSPAVIAPNYPLDAAVERIMVGKLLNSGQTCIAPDYVLIERRRVRNFVDICRKEARKLYPAGLADPSYTSIVSQSRFESLLNQLQEASQTSKVESLFLGDQFDLKTRKLGPQIVLNPPPDIEVMSEEIFGPILPVIAYPDDDIGEAVDFINSRPHPLAMYWFDNNKKRVKNIVSTVPCGGITVNDTILHAVSHNLPFGGVGQSGMGRYMGKAGFESFSNLKSVFYQSKLNFVDTFNPPYSEKAHTIVKSMIQGKSMLSILLKKDKEQDE</sequence>
<evidence type="ECO:0000256" key="2">
    <source>
        <dbReference type="ARBA" id="ARBA00023002"/>
    </source>
</evidence>
<dbReference type="InterPro" id="IPR012394">
    <property type="entry name" value="Aldehyde_DH_NAD(P)"/>
</dbReference>
<dbReference type="SUPFAM" id="SSF53720">
    <property type="entry name" value="ALDH-like"/>
    <property type="match status" value="1"/>
</dbReference>
<dbReference type="PANTHER" id="PTHR43570">
    <property type="entry name" value="ALDEHYDE DEHYDROGENASE"/>
    <property type="match status" value="1"/>
</dbReference>
<dbReference type="InterPro" id="IPR015590">
    <property type="entry name" value="Aldehyde_DH_dom"/>
</dbReference>
<feature type="active site" evidence="5 6">
    <location>
        <position position="231"/>
    </location>
</feature>
<keyword evidence="2 4" id="KW-0560">Oxidoreductase</keyword>
<dbReference type="InterPro" id="IPR016160">
    <property type="entry name" value="Ald_DH_CS_CYS"/>
</dbReference>
<dbReference type="Gene3D" id="3.40.309.10">
    <property type="entry name" value="Aldehyde Dehydrogenase, Chain A, domain 2"/>
    <property type="match status" value="1"/>
</dbReference>
<dbReference type="GeneID" id="78361322"/>
<protein>
    <recommendedName>
        <fullName evidence="4">Aldehyde dehydrogenase</fullName>
    </recommendedName>
</protein>
<dbReference type="InterPro" id="IPR016162">
    <property type="entry name" value="Ald_DH_N"/>
</dbReference>
<dbReference type="Proteomes" id="UP000214610">
    <property type="component" value="Unassembled WGS sequence"/>
</dbReference>
<dbReference type="Pfam" id="PF00171">
    <property type="entry name" value="Aldedh"/>
    <property type="match status" value="1"/>
</dbReference>
<dbReference type="GO" id="GO:0006081">
    <property type="term" value="P:aldehyde metabolic process"/>
    <property type="evidence" value="ECO:0007669"/>
    <property type="project" value="InterPro"/>
</dbReference>
<name>A0A227KAZ3_9BURK</name>
<dbReference type="EMBL" id="NHMP01000012">
    <property type="protein sequence ID" value="OXE44388.1"/>
    <property type="molecule type" value="Genomic_DNA"/>
</dbReference>
<evidence type="ECO:0000313" key="9">
    <source>
        <dbReference type="EMBL" id="OXE44388.1"/>
    </source>
</evidence>
<dbReference type="PROSITE" id="PS00070">
    <property type="entry name" value="ALDEHYDE_DEHYDR_CYS"/>
    <property type="match status" value="1"/>
</dbReference>
<evidence type="ECO:0000313" key="10">
    <source>
        <dbReference type="Proteomes" id="UP000214610"/>
    </source>
</evidence>